<dbReference type="InterPro" id="IPR011249">
    <property type="entry name" value="Metalloenz_LuxS/M16"/>
</dbReference>
<dbReference type="SUPFAM" id="SSF63411">
    <property type="entry name" value="LuxS/MPP-like metallohydrolase"/>
    <property type="match status" value="3"/>
</dbReference>
<dbReference type="InterPro" id="IPR055130">
    <property type="entry name" value="PreP_C"/>
</dbReference>
<dbReference type="KEGG" id="cle:Clole_1702"/>
<feature type="chain" id="PRO_5038979316" evidence="1">
    <location>
        <begin position="23"/>
        <end position="932"/>
    </location>
</feature>
<keyword evidence="1" id="KW-0732">Signal</keyword>
<dbReference type="eggNOG" id="COG1026">
    <property type="taxonomic scope" value="Bacteria"/>
</dbReference>
<evidence type="ECO:0000256" key="1">
    <source>
        <dbReference type="SAM" id="SignalP"/>
    </source>
</evidence>
<dbReference type="AlphaFoldDB" id="F2JLN5"/>
<evidence type="ECO:0000313" key="4">
    <source>
        <dbReference type="EMBL" id="ADZ83426.1"/>
    </source>
</evidence>
<dbReference type="PANTHER" id="PTHR43016">
    <property type="entry name" value="PRESEQUENCE PROTEASE"/>
    <property type="match status" value="1"/>
</dbReference>
<reference evidence="4 5" key="1">
    <citation type="journal article" date="2011" name="J. Bacteriol.">
        <title>Complete genome sequence of the cellulose-degrading bacterium Cellulosilyticum lentocellum.</title>
        <authorList>
            <consortium name="US DOE Joint Genome Institute"/>
            <person name="Miller D.A."/>
            <person name="Suen G."/>
            <person name="Bruce D."/>
            <person name="Copeland A."/>
            <person name="Cheng J.F."/>
            <person name="Detter C."/>
            <person name="Goodwin L.A."/>
            <person name="Han C.S."/>
            <person name="Hauser L.J."/>
            <person name="Land M.L."/>
            <person name="Lapidus A."/>
            <person name="Lucas S."/>
            <person name="Meincke L."/>
            <person name="Pitluck S."/>
            <person name="Tapia R."/>
            <person name="Teshima H."/>
            <person name="Woyke T."/>
            <person name="Fox B.G."/>
            <person name="Angert E.R."/>
            <person name="Currie C.R."/>
        </authorList>
    </citation>
    <scope>NUCLEOTIDE SEQUENCE [LARGE SCALE GENOMIC DNA]</scope>
    <source>
        <strain evidence="5">ATCC 49066 / DSM 5427 / NCIMB 11756 / RHM5</strain>
    </source>
</reference>
<keyword evidence="5" id="KW-1185">Reference proteome</keyword>
<dbReference type="GO" id="GO:0016485">
    <property type="term" value="P:protein processing"/>
    <property type="evidence" value="ECO:0007669"/>
    <property type="project" value="TreeGrafter"/>
</dbReference>
<sequence>MLKRKSFLMICIVLCMICPIFGKPNSPKSQGFKEISKEKYNTDTIHTYRHVATGLEVIWIENEDVNKSFVLGVKTPTTDSTGVNHIIEHTLFTGSKDYPSASLFFDASEAYPNTYMNALTSGDMTLFPFSTPYLSCYKELMHIYLDAVFKPNLLKEPYGFYEEAFYSSPMENRVGGVVYNEMKGAYSSKERTVFRSLRNMIFKDSHYAYDSGGSPNEIPTLTYENCLKVYKKYYYPANMKIVLYGAIPLEESLQMITSYLTDLTKPKESIDLSVQMLNPEKTATYTVLPSGDKGVLVKSFVLEKSLSPEKIQALDLWMTAYLMSPQTGFWQNLNRIGLGKARWIKDEDLPCPVYSLVISDLPTNQLENCARQLDQLIASMPKDLGMNNFTEQDVLAQANWLVLKEDTSVNRGIDIAQSMLEAWAHYKTINQYYEKKEYIQNAKSLDADSRQILFEQATRYTLLLLPGSYELKEPEKLSPVSDEEWLDIVPKMEAWQKQKTKLEAVNLRELILRPHIEIKSKQKKNYTEMVTEVESTWARSQLYFNTAHIPQKELPYLFLYAHLLEESAKEITPFSGIITTGCTAYPSEKGYWPCFKLAVLTKAEETDHSTLLREARLHLQNKPDEWYRQKLIEWVMDMKEASENNVIGTLSHLSLGAEEGLKRYLYEQSYPTYTFCEELLKMHHTAWRLNVERIDKKLYHTGDLIVATTIPAKESNLYAKSWEDFLETLPCLEHKTATYKFVATSKNCVVTSHAAIDHSYIGMDKGIPLDGLDYLATTYLTKNYLNPRIRVGLGAYGAGCQLSYPYTISFYTYRDPNIERSLPILEKAHEFLSTNVDSIALESSKAEALSRLHSQFRLLGTPLEEANALEGLVLWGQGPADLMRLQEEILKATPEAVKAKGAIYKELFKQGRVSIMTQKSYTTEKEFTTYSY</sequence>
<gene>
    <name evidence="4" type="ordered locus">Clole_1702</name>
</gene>
<dbReference type="Pfam" id="PF22516">
    <property type="entry name" value="PreP_C"/>
    <property type="match status" value="1"/>
</dbReference>
<name>F2JLN5_CELLD</name>
<dbReference type="Gene3D" id="3.30.830.10">
    <property type="entry name" value="Metalloenzyme, LuxS/M16 peptidase-like"/>
    <property type="match status" value="3"/>
</dbReference>
<dbReference type="InterPro" id="IPR007863">
    <property type="entry name" value="Peptidase_M16_C"/>
</dbReference>
<dbReference type="EMBL" id="CP002582">
    <property type="protein sequence ID" value="ADZ83426.1"/>
    <property type="molecule type" value="Genomic_DNA"/>
</dbReference>
<feature type="domain" description="Presequence protease mitochondrial-type C-terminal" evidence="3">
    <location>
        <begin position="756"/>
        <end position="837"/>
    </location>
</feature>
<dbReference type="RefSeq" id="WP_013656723.1">
    <property type="nucleotide sequence ID" value="NC_015275.1"/>
</dbReference>
<dbReference type="Pfam" id="PF05193">
    <property type="entry name" value="Peptidase_M16_C"/>
    <property type="match status" value="1"/>
</dbReference>
<evidence type="ECO:0000313" key="5">
    <source>
        <dbReference type="Proteomes" id="UP000008467"/>
    </source>
</evidence>
<evidence type="ECO:0000259" key="2">
    <source>
        <dbReference type="Pfam" id="PF05193"/>
    </source>
</evidence>
<organism evidence="4 5">
    <name type="scientific">Cellulosilyticum lentocellum (strain ATCC 49066 / DSM 5427 / NCIMB 11756 / RHM5)</name>
    <name type="common">Clostridium lentocellum</name>
    <dbReference type="NCBI Taxonomy" id="642492"/>
    <lineage>
        <taxon>Bacteria</taxon>
        <taxon>Bacillati</taxon>
        <taxon>Bacillota</taxon>
        <taxon>Clostridia</taxon>
        <taxon>Lachnospirales</taxon>
        <taxon>Cellulosilyticaceae</taxon>
        <taxon>Cellulosilyticum</taxon>
    </lineage>
</organism>
<feature type="signal peptide" evidence="1">
    <location>
        <begin position="1"/>
        <end position="22"/>
    </location>
</feature>
<dbReference type="HOGENOM" id="CLU_009165_1_0_9"/>
<dbReference type="GO" id="GO:0004222">
    <property type="term" value="F:metalloendopeptidase activity"/>
    <property type="evidence" value="ECO:0007669"/>
    <property type="project" value="TreeGrafter"/>
</dbReference>
<dbReference type="Proteomes" id="UP000008467">
    <property type="component" value="Chromosome"/>
</dbReference>
<dbReference type="GO" id="GO:0046872">
    <property type="term" value="F:metal ion binding"/>
    <property type="evidence" value="ECO:0007669"/>
    <property type="project" value="InterPro"/>
</dbReference>
<protein>
    <submittedName>
        <fullName evidence="4">Peptidase M16 domain protein</fullName>
    </submittedName>
</protein>
<evidence type="ECO:0000259" key="3">
    <source>
        <dbReference type="Pfam" id="PF22516"/>
    </source>
</evidence>
<feature type="domain" description="Peptidase M16 C-terminal" evidence="2">
    <location>
        <begin position="221"/>
        <end position="289"/>
    </location>
</feature>
<dbReference type="PANTHER" id="PTHR43016:SF13">
    <property type="entry name" value="PRESEQUENCE PROTEASE, MITOCHONDRIAL"/>
    <property type="match status" value="1"/>
</dbReference>
<accession>F2JLN5</accession>
<proteinExistence type="predicted"/>
<dbReference type="STRING" id="642492.Clole_1702"/>